<evidence type="ECO:0008006" key="3">
    <source>
        <dbReference type="Google" id="ProtNLM"/>
    </source>
</evidence>
<dbReference type="EMBL" id="AP019621">
    <property type="protein sequence ID" value="BBJ52445.1"/>
    <property type="molecule type" value="Genomic_DNA"/>
</dbReference>
<dbReference type="Gene3D" id="3.40.50.1820">
    <property type="entry name" value="alpha/beta hydrolase"/>
    <property type="match status" value="1"/>
</dbReference>
<feature type="region of interest" description="Disordered" evidence="1">
    <location>
        <begin position="1"/>
        <end position="20"/>
    </location>
</feature>
<organism evidence="2">
    <name type="scientific">Streptomyces avermitilis</name>
    <dbReference type="NCBI Taxonomy" id="33903"/>
    <lineage>
        <taxon>Bacteria</taxon>
        <taxon>Bacillati</taxon>
        <taxon>Actinomycetota</taxon>
        <taxon>Actinomycetes</taxon>
        <taxon>Kitasatosporales</taxon>
        <taxon>Streptomycetaceae</taxon>
        <taxon>Streptomyces</taxon>
    </lineage>
</organism>
<dbReference type="AlphaFoldDB" id="A0A499VD83"/>
<proteinExistence type="predicted"/>
<dbReference type="GO" id="GO:0006629">
    <property type="term" value="P:lipid metabolic process"/>
    <property type="evidence" value="ECO:0007669"/>
    <property type="project" value="InterPro"/>
</dbReference>
<sequence length="562" mass="59203">MRCGGGSSPVRAPGSPVRGSVAPVREPVFPACVLVFPAARRSSSAGVPSILTSPPARRRMLPILPVMNEPSQSYPAGRLAVERAGGPPGLSPNTTQDAVVVVPGIMGSELYDTEKDAVIWGLSPGLLLKAWTTPAGLGALHLTPDEREGRLGRVRPSRLLRTAGWAPVLKGQEPYTELVRTVTRSVAAPEAVLEFPYDWRLSVATNARFLAQAAREHLERWRRHPAHTAARRHRVDEREGRLVFVAHSMGGLLTLAALSTGPDGDLAGDTRGVLTLGTPFQGAVAAAVILNTGRGAPVPLPRGRLRSLAVTMPGLHDLLPTYPCVAEGADIRALSPVDVADLGGDKDLAVRSEAFHEGLRGRTLPGHRAVVGISQPTMQSLTLRQGVVTAYEHCYRYHRDGTLLTDGGTPRRFDVAGDGTVHKESASLTRGAVPFALQHGTLAKGEAAMEAVTSFLAEDEHLGPTQAAAGMGLTVPDFVTPGADWTLRVHGADSPAGLECTVEEVGTGSAVPVRAALYADEDELAARVSVPASGLYRVTLDSGDRTPLTQLVLAGPDDLVAD</sequence>
<name>A0A499VD83_STRAX</name>
<dbReference type="GO" id="GO:0008374">
    <property type="term" value="F:O-acyltransferase activity"/>
    <property type="evidence" value="ECO:0007669"/>
    <property type="project" value="InterPro"/>
</dbReference>
<protein>
    <recommendedName>
        <fullName evidence="3">Lecithin:cholesterol acyltransferase</fullName>
    </recommendedName>
</protein>
<accession>A0A499VD83</accession>
<evidence type="ECO:0000313" key="2">
    <source>
        <dbReference type="EMBL" id="BBJ52445.1"/>
    </source>
</evidence>
<dbReference type="SUPFAM" id="SSF53474">
    <property type="entry name" value="alpha/beta-Hydrolases"/>
    <property type="match status" value="1"/>
</dbReference>
<dbReference type="Pfam" id="PF02450">
    <property type="entry name" value="LCAT"/>
    <property type="match status" value="1"/>
</dbReference>
<gene>
    <name evidence="2" type="ORF">SAVMC3_50740</name>
</gene>
<evidence type="ECO:0000256" key="1">
    <source>
        <dbReference type="SAM" id="MobiDB-lite"/>
    </source>
</evidence>
<dbReference type="InterPro" id="IPR029058">
    <property type="entry name" value="AB_hydrolase_fold"/>
</dbReference>
<dbReference type="InterPro" id="IPR003386">
    <property type="entry name" value="LACT/PDAT_acylTrfase"/>
</dbReference>
<reference evidence="2" key="1">
    <citation type="submission" date="2019-04" db="EMBL/GenBank/DDBJ databases">
        <title>Draft genome sequences of Streptomyces avermitilis MC3.</title>
        <authorList>
            <person name="Komaki H."/>
            <person name="Tamura T."/>
            <person name="Hosoyama A."/>
        </authorList>
    </citation>
    <scope>NUCLEOTIDE SEQUENCE</scope>
    <source>
        <strain evidence="2">MC3</strain>
    </source>
</reference>